<name>A0A1G4JGH9_9SACH</name>
<organism evidence="4 5">
    <name type="scientific">Lachancea dasiensis</name>
    <dbReference type="NCBI Taxonomy" id="1072105"/>
    <lineage>
        <taxon>Eukaryota</taxon>
        <taxon>Fungi</taxon>
        <taxon>Dikarya</taxon>
        <taxon>Ascomycota</taxon>
        <taxon>Saccharomycotina</taxon>
        <taxon>Saccharomycetes</taxon>
        <taxon>Saccharomycetales</taxon>
        <taxon>Saccharomycetaceae</taxon>
        <taxon>Lachancea</taxon>
    </lineage>
</organism>
<evidence type="ECO:0000256" key="3">
    <source>
        <dbReference type="ARBA" id="ARBA00023274"/>
    </source>
</evidence>
<dbReference type="InterPro" id="IPR008991">
    <property type="entry name" value="Translation_prot_SH3-like_sf"/>
</dbReference>
<dbReference type="EMBL" id="LT598455">
    <property type="protein sequence ID" value="SCU89108.1"/>
    <property type="molecule type" value="Genomic_DNA"/>
</dbReference>
<dbReference type="AlphaFoldDB" id="A0A1G4JGH9"/>
<sequence>MNCGLNLTLSGAVKCFTRSYQLGSTSRKIIPVYPAIENAGKPKLLKRVTEKDLDESLDPQKWRRELISKHNKERLRAGDVVRVAYNSQKCKYDNLMGYVLSVDRKEITQDASILLRNQYAKTFVEVRVPIFSPVIERIDLIRRADGRRQRNKHYYIRGTKLDVKDLEAGMRKRR</sequence>
<comment type="similarity">
    <text evidence="1">Belongs to the bacterial ribosomal protein bL19 family.</text>
</comment>
<dbReference type="GO" id="GO:0003735">
    <property type="term" value="F:structural constituent of ribosome"/>
    <property type="evidence" value="ECO:0007669"/>
    <property type="project" value="EnsemblFungi"/>
</dbReference>
<evidence type="ECO:0000256" key="1">
    <source>
        <dbReference type="ARBA" id="ARBA00005781"/>
    </source>
</evidence>
<dbReference type="Pfam" id="PF01245">
    <property type="entry name" value="Ribosomal_L19"/>
    <property type="match status" value="1"/>
</dbReference>
<evidence type="ECO:0000313" key="4">
    <source>
        <dbReference type="EMBL" id="SCU89108.1"/>
    </source>
</evidence>
<evidence type="ECO:0000256" key="2">
    <source>
        <dbReference type="ARBA" id="ARBA00022980"/>
    </source>
</evidence>
<keyword evidence="2" id="KW-0689">Ribosomal protein</keyword>
<evidence type="ECO:0000313" key="5">
    <source>
        <dbReference type="Proteomes" id="UP000190274"/>
    </source>
</evidence>
<keyword evidence="3" id="KW-0687">Ribonucleoprotein</keyword>
<keyword evidence="5" id="KW-1185">Reference proteome</keyword>
<dbReference type="GO" id="GO:0006412">
    <property type="term" value="P:translation"/>
    <property type="evidence" value="ECO:0007669"/>
    <property type="project" value="InterPro"/>
</dbReference>
<dbReference type="InterPro" id="IPR038657">
    <property type="entry name" value="Ribosomal_bL19_sf"/>
</dbReference>
<dbReference type="PANTHER" id="PTHR15680:SF9">
    <property type="entry name" value="LARGE RIBOSOMAL SUBUNIT PROTEIN BL19M"/>
    <property type="match status" value="1"/>
</dbReference>
<dbReference type="InterPro" id="IPR001857">
    <property type="entry name" value="Ribosomal_bL19"/>
</dbReference>
<accession>A0A1G4JGH9</accession>
<dbReference type="SUPFAM" id="SSF50104">
    <property type="entry name" value="Translation proteins SH3-like domain"/>
    <property type="match status" value="1"/>
</dbReference>
<gene>
    <name evidence="4" type="ORF">LADA_0E13718G</name>
</gene>
<dbReference type="Proteomes" id="UP000190274">
    <property type="component" value="Chromosome E"/>
</dbReference>
<dbReference type="OrthoDB" id="432645at2759"/>
<reference evidence="5" key="1">
    <citation type="submission" date="2016-03" db="EMBL/GenBank/DDBJ databases">
        <authorList>
            <person name="Devillers H."/>
        </authorList>
    </citation>
    <scope>NUCLEOTIDE SEQUENCE [LARGE SCALE GENOMIC DNA]</scope>
</reference>
<dbReference type="GO" id="GO:0005762">
    <property type="term" value="C:mitochondrial large ribosomal subunit"/>
    <property type="evidence" value="ECO:0007669"/>
    <property type="project" value="EnsemblFungi"/>
</dbReference>
<dbReference type="PANTHER" id="PTHR15680">
    <property type="entry name" value="RIBOSOMAL PROTEIN L19"/>
    <property type="match status" value="1"/>
</dbReference>
<dbReference type="Gene3D" id="2.30.30.790">
    <property type="match status" value="1"/>
</dbReference>
<dbReference type="STRING" id="1266660.A0A1G4JGH9"/>
<proteinExistence type="inferred from homology"/>
<protein>
    <submittedName>
        <fullName evidence="4">LADA_0E13718g1_1</fullName>
    </submittedName>
</protein>